<dbReference type="InterPro" id="IPR036249">
    <property type="entry name" value="Thioredoxin-like_sf"/>
</dbReference>
<dbReference type="InterPro" id="IPR012336">
    <property type="entry name" value="Thioredoxin-like_fold"/>
</dbReference>
<dbReference type="SUPFAM" id="SSF52833">
    <property type="entry name" value="Thioredoxin-like"/>
    <property type="match status" value="1"/>
</dbReference>
<proteinExistence type="predicted"/>
<sequence length="215" mass="23670">MDRRFALGVIGAAAVAGGAWTLTRRDDGFPPMAALAEGSGDAASVMEMTMGPEDAKVTLMEYASFTCPHCANFHNGPLKKIKDEYVKSGKIRFVYRDVYFDRPGLWASMVARCDEAKFFGISDLLYADQKAWIGSGDPTVIAENLRKIGRIAGLTDDQLDTCLSDGEKAQSLYTWYQDNMKADDVDSTPTLFINGKKYSNMSYEELKALLDEALA</sequence>
<comment type="function">
    <text evidence="1">May be required for disulfide bond formation in some proteins.</text>
</comment>
<gene>
    <name evidence="3" type="ORF">E7681_02255</name>
</gene>
<evidence type="ECO:0000313" key="3">
    <source>
        <dbReference type="EMBL" id="THD76685.1"/>
    </source>
</evidence>
<dbReference type="EMBL" id="SSMD01000001">
    <property type="protein sequence ID" value="THD76685.1"/>
    <property type="molecule type" value="Genomic_DNA"/>
</dbReference>
<feature type="domain" description="Thioredoxin" evidence="2">
    <location>
        <begin position="23"/>
        <end position="215"/>
    </location>
</feature>
<dbReference type="OrthoDB" id="8478320at2"/>
<dbReference type="Proteomes" id="UP000306113">
    <property type="component" value="Unassembled WGS sequence"/>
</dbReference>
<name>A0A4V3UZG0_9RHOB</name>
<dbReference type="PROSITE" id="PS51352">
    <property type="entry name" value="THIOREDOXIN_2"/>
    <property type="match status" value="1"/>
</dbReference>
<dbReference type="InterPro" id="IPR013766">
    <property type="entry name" value="Thioredoxin_domain"/>
</dbReference>
<dbReference type="Gene3D" id="3.40.30.10">
    <property type="entry name" value="Glutaredoxin"/>
    <property type="match status" value="1"/>
</dbReference>
<comment type="caution">
    <text evidence="3">The sequence shown here is derived from an EMBL/GenBank/DDBJ whole genome shotgun (WGS) entry which is preliminary data.</text>
</comment>
<reference evidence="3 4" key="1">
    <citation type="submission" date="2019-04" db="EMBL/GenBank/DDBJ databases">
        <title>Draft genome sequence of Youngimonas vesicularis.</title>
        <authorList>
            <person name="Hameed A."/>
        </authorList>
    </citation>
    <scope>NUCLEOTIDE SEQUENCE [LARGE SCALE GENOMIC DNA]</scope>
    <source>
        <strain evidence="3 4">CC-AMW-E</strain>
    </source>
</reference>
<accession>A0A4V3UZG0</accession>
<evidence type="ECO:0000256" key="1">
    <source>
        <dbReference type="ARBA" id="ARBA00003565"/>
    </source>
</evidence>
<evidence type="ECO:0000313" key="4">
    <source>
        <dbReference type="Proteomes" id="UP000306113"/>
    </source>
</evidence>
<protein>
    <submittedName>
        <fullName evidence="3">DsbA family protein</fullName>
    </submittedName>
</protein>
<dbReference type="RefSeq" id="WP_136337629.1">
    <property type="nucleotide sequence ID" value="NZ_SSMD01000001.1"/>
</dbReference>
<keyword evidence="4" id="KW-1185">Reference proteome</keyword>
<dbReference type="AlphaFoldDB" id="A0A4V3UZG0"/>
<evidence type="ECO:0000259" key="2">
    <source>
        <dbReference type="PROSITE" id="PS51352"/>
    </source>
</evidence>
<dbReference type="Pfam" id="PF13462">
    <property type="entry name" value="Thioredoxin_4"/>
    <property type="match status" value="1"/>
</dbReference>
<organism evidence="3 4">
    <name type="scientific">Thalassobius vesicularis</name>
    <dbReference type="NCBI Taxonomy" id="1294297"/>
    <lineage>
        <taxon>Bacteria</taxon>
        <taxon>Pseudomonadati</taxon>
        <taxon>Pseudomonadota</taxon>
        <taxon>Alphaproteobacteria</taxon>
        <taxon>Rhodobacterales</taxon>
        <taxon>Roseobacteraceae</taxon>
        <taxon>Thalassovita</taxon>
    </lineage>
</organism>